<evidence type="ECO:0000313" key="3">
    <source>
        <dbReference type="EnsemblMetazoa" id="G16482.10:cds"/>
    </source>
</evidence>
<proteinExistence type="predicted"/>
<accession>A0A8W8J0D9</accession>
<dbReference type="AlphaFoldDB" id="A0A8W8J0D9"/>
<dbReference type="GO" id="GO:0008017">
    <property type="term" value="F:microtubule binding"/>
    <property type="evidence" value="ECO:0007669"/>
    <property type="project" value="TreeGrafter"/>
</dbReference>
<evidence type="ECO:0000313" key="4">
    <source>
        <dbReference type="Proteomes" id="UP000005408"/>
    </source>
</evidence>
<dbReference type="InterPro" id="IPR036872">
    <property type="entry name" value="CH_dom_sf"/>
</dbReference>
<dbReference type="PANTHER" id="PTHR12509:SF9">
    <property type="entry name" value="SPERM FLAGELLAR PROTEIN 1 ISOFORM X1"/>
    <property type="match status" value="1"/>
</dbReference>
<dbReference type="InterPro" id="IPR052111">
    <property type="entry name" value="Spermatogenesis_Ciliary_MAP"/>
</dbReference>
<name>A0A8W8J0D9_MAGGI</name>
<dbReference type="GO" id="GO:0005930">
    <property type="term" value="C:axoneme"/>
    <property type="evidence" value="ECO:0007669"/>
    <property type="project" value="TreeGrafter"/>
</dbReference>
<dbReference type="InterPro" id="IPR001715">
    <property type="entry name" value="CH_dom"/>
</dbReference>
<evidence type="ECO:0000259" key="2">
    <source>
        <dbReference type="PROSITE" id="PS50021"/>
    </source>
</evidence>
<evidence type="ECO:0000256" key="1">
    <source>
        <dbReference type="SAM" id="Phobius"/>
    </source>
</evidence>
<dbReference type="Pfam" id="PF06294">
    <property type="entry name" value="CH_2"/>
    <property type="match status" value="1"/>
</dbReference>
<feature type="transmembrane region" description="Helical" evidence="1">
    <location>
        <begin position="201"/>
        <end position="222"/>
    </location>
</feature>
<dbReference type="GO" id="GO:0051493">
    <property type="term" value="P:regulation of cytoskeleton organization"/>
    <property type="evidence" value="ECO:0007669"/>
    <property type="project" value="TreeGrafter"/>
</dbReference>
<reference evidence="3" key="1">
    <citation type="submission" date="2022-08" db="UniProtKB">
        <authorList>
            <consortium name="EnsemblMetazoa"/>
        </authorList>
    </citation>
    <scope>IDENTIFICATION</scope>
    <source>
        <strain evidence="3">05x7-T-G4-1.051#20</strain>
    </source>
</reference>
<keyword evidence="4" id="KW-1185">Reference proteome</keyword>
<protein>
    <recommendedName>
        <fullName evidence="2">Calponin-homology (CH) domain-containing protein</fullName>
    </recommendedName>
</protein>
<dbReference type="Gene3D" id="1.10.418.10">
    <property type="entry name" value="Calponin-like domain"/>
    <property type="match status" value="1"/>
</dbReference>
<dbReference type="Proteomes" id="UP000005408">
    <property type="component" value="Unassembled WGS sequence"/>
</dbReference>
<dbReference type="SUPFAM" id="SSF47576">
    <property type="entry name" value="Calponin-homology domain, CH-domain"/>
    <property type="match status" value="1"/>
</dbReference>
<dbReference type="EnsemblMetazoa" id="G16482.10">
    <property type="protein sequence ID" value="G16482.10:cds"/>
    <property type="gene ID" value="G16482"/>
</dbReference>
<feature type="domain" description="Calponin-homology (CH)" evidence="2">
    <location>
        <begin position="24"/>
        <end position="129"/>
    </location>
</feature>
<keyword evidence="1" id="KW-0812">Transmembrane</keyword>
<organism evidence="3 4">
    <name type="scientific">Magallana gigas</name>
    <name type="common">Pacific oyster</name>
    <name type="synonym">Crassostrea gigas</name>
    <dbReference type="NCBI Taxonomy" id="29159"/>
    <lineage>
        <taxon>Eukaryota</taxon>
        <taxon>Metazoa</taxon>
        <taxon>Spiralia</taxon>
        <taxon>Lophotrochozoa</taxon>
        <taxon>Mollusca</taxon>
        <taxon>Bivalvia</taxon>
        <taxon>Autobranchia</taxon>
        <taxon>Pteriomorphia</taxon>
        <taxon>Ostreida</taxon>
        <taxon>Ostreoidea</taxon>
        <taxon>Ostreidae</taxon>
        <taxon>Magallana</taxon>
    </lineage>
</organism>
<dbReference type="InterPro" id="IPR010441">
    <property type="entry name" value="CH_2"/>
</dbReference>
<keyword evidence="1" id="KW-1133">Transmembrane helix</keyword>
<keyword evidence="1" id="KW-0472">Membrane</keyword>
<dbReference type="PROSITE" id="PS50021">
    <property type="entry name" value="CH"/>
    <property type="match status" value="1"/>
</dbReference>
<sequence>METLTFRRQLNGLTRVDMEEYFDDVELENLYQWIDRIPLTRPKKNIGKDFSDGVLLAEIVAHYFPKIVELHNYSPAAATKQKMENWYLLNRRVLRKLDLDLSDEVIRALANCKPKVVEKVLMLLRLQIDKNLQRQGRSRLEIDANFAQSMDTKETKKSQSAPAAENSQTYEITSLTVGFFRWSYRSINVTVITLVDPLIRALMAVAVLWTFTFSVVCVFWSLDSSLLITPLLKKGSSWSVLHHFEEYGVQKHTAISDVTNIILCHSHYQVTL</sequence>
<dbReference type="PANTHER" id="PTHR12509">
    <property type="entry name" value="SPERMATOGENESIS-ASSOCIATED 4-RELATED"/>
    <property type="match status" value="1"/>
</dbReference>
<dbReference type="FunFam" id="1.10.418.10:FF:000059">
    <property type="entry name" value="RIKEN cDNA 6430531B16 gene"/>
    <property type="match status" value="1"/>
</dbReference>